<dbReference type="AlphaFoldDB" id="W4LY12"/>
<protein>
    <submittedName>
        <fullName evidence="1">Uncharacterized protein</fullName>
    </submittedName>
</protein>
<evidence type="ECO:0000313" key="2">
    <source>
        <dbReference type="Proteomes" id="UP000019140"/>
    </source>
</evidence>
<dbReference type="EMBL" id="AZHX01001475">
    <property type="protein sequence ID" value="ETX02984.1"/>
    <property type="molecule type" value="Genomic_DNA"/>
</dbReference>
<name>W4LY12_9BACT</name>
<reference evidence="1 2" key="1">
    <citation type="journal article" date="2014" name="Nature">
        <title>An environmental bacterial taxon with a large and distinct metabolic repertoire.</title>
        <authorList>
            <person name="Wilson M.C."/>
            <person name="Mori T."/>
            <person name="Ruckert C."/>
            <person name="Uria A.R."/>
            <person name="Helf M.J."/>
            <person name="Takada K."/>
            <person name="Gernert C."/>
            <person name="Steffens U.A."/>
            <person name="Heycke N."/>
            <person name="Schmitt S."/>
            <person name="Rinke C."/>
            <person name="Helfrich E.J."/>
            <person name="Brachmann A.O."/>
            <person name="Gurgui C."/>
            <person name="Wakimoto T."/>
            <person name="Kracht M."/>
            <person name="Crusemann M."/>
            <person name="Hentschel U."/>
            <person name="Abe I."/>
            <person name="Matsunaga S."/>
            <person name="Kalinowski J."/>
            <person name="Takeyama H."/>
            <person name="Piel J."/>
        </authorList>
    </citation>
    <scope>NUCLEOTIDE SEQUENCE [LARGE SCALE GENOMIC DNA]</scope>
    <source>
        <strain evidence="2">TSY2</strain>
    </source>
</reference>
<dbReference type="HOGENOM" id="CLU_2732506_0_0_7"/>
<comment type="caution">
    <text evidence="1">The sequence shown here is derived from an EMBL/GenBank/DDBJ whole genome shotgun (WGS) entry which is preliminary data.</text>
</comment>
<proteinExistence type="predicted"/>
<evidence type="ECO:0000313" key="1">
    <source>
        <dbReference type="EMBL" id="ETX02984.1"/>
    </source>
</evidence>
<keyword evidence="2" id="KW-1185">Reference proteome</keyword>
<organism evidence="1 2">
    <name type="scientific">Candidatus Entotheonella gemina</name>
    <dbReference type="NCBI Taxonomy" id="1429439"/>
    <lineage>
        <taxon>Bacteria</taxon>
        <taxon>Pseudomonadati</taxon>
        <taxon>Nitrospinota/Tectimicrobiota group</taxon>
        <taxon>Candidatus Tectimicrobiota</taxon>
        <taxon>Candidatus Entotheonellia</taxon>
        <taxon>Candidatus Entotheonellales</taxon>
        <taxon>Candidatus Entotheonellaceae</taxon>
        <taxon>Candidatus Entotheonella</taxon>
    </lineage>
</organism>
<accession>W4LY12</accession>
<sequence>MAISTFEGIVENGQIRLPENIKLPENAKVYVVIPDFEIVSPAYVSSPRLVNPAQVADFHKEIIEVSTDDEL</sequence>
<dbReference type="Proteomes" id="UP000019140">
    <property type="component" value="Unassembled WGS sequence"/>
</dbReference>
<gene>
    <name evidence="1" type="ORF">ETSY2_34375</name>
</gene>